<proteinExistence type="predicted"/>
<protein>
    <submittedName>
        <fullName evidence="2">Uncharacterized protein</fullName>
    </submittedName>
</protein>
<name>A0A4D6KWS7_VIGUN</name>
<keyword evidence="1" id="KW-1133">Transmembrane helix</keyword>
<evidence type="ECO:0000313" key="3">
    <source>
        <dbReference type="Proteomes" id="UP000501690"/>
    </source>
</evidence>
<keyword evidence="1" id="KW-0472">Membrane</keyword>
<feature type="transmembrane region" description="Helical" evidence="1">
    <location>
        <begin position="38"/>
        <end position="60"/>
    </location>
</feature>
<dbReference type="AlphaFoldDB" id="A0A4D6KWS7"/>
<reference evidence="2 3" key="1">
    <citation type="submission" date="2019-04" db="EMBL/GenBank/DDBJ databases">
        <title>An improved genome assembly and genetic linkage map for asparagus bean, Vigna unguiculata ssp. sesquipedialis.</title>
        <authorList>
            <person name="Xia Q."/>
            <person name="Zhang R."/>
            <person name="Dong Y."/>
        </authorList>
    </citation>
    <scope>NUCLEOTIDE SEQUENCE [LARGE SCALE GENOMIC DNA]</scope>
    <source>
        <tissue evidence="2">Leaf</tissue>
    </source>
</reference>
<feature type="transmembrane region" description="Helical" evidence="1">
    <location>
        <begin position="12"/>
        <end position="32"/>
    </location>
</feature>
<accession>A0A4D6KWS7</accession>
<keyword evidence="3" id="KW-1185">Reference proteome</keyword>
<organism evidence="2 3">
    <name type="scientific">Vigna unguiculata</name>
    <name type="common">Cowpea</name>
    <dbReference type="NCBI Taxonomy" id="3917"/>
    <lineage>
        <taxon>Eukaryota</taxon>
        <taxon>Viridiplantae</taxon>
        <taxon>Streptophyta</taxon>
        <taxon>Embryophyta</taxon>
        <taxon>Tracheophyta</taxon>
        <taxon>Spermatophyta</taxon>
        <taxon>Magnoliopsida</taxon>
        <taxon>eudicotyledons</taxon>
        <taxon>Gunneridae</taxon>
        <taxon>Pentapetalae</taxon>
        <taxon>rosids</taxon>
        <taxon>fabids</taxon>
        <taxon>Fabales</taxon>
        <taxon>Fabaceae</taxon>
        <taxon>Papilionoideae</taxon>
        <taxon>50 kb inversion clade</taxon>
        <taxon>NPAAA clade</taxon>
        <taxon>indigoferoid/millettioid clade</taxon>
        <taxon>Phaseoleae</taxon>
        <taxon>Vigna</taxon>
    </lineage>
</organism>
<evidence type="ECO:0000313" key="2">
    <source>
        <dbReference type="EMBL" id="QCD81270.1"/>
    </source>
</evidence>
<sequence length="222" mass="24148">MVQISVGALRRMCLTLAATMEVLIAVADLRSVDDGSGSVLMVNIAGAALVVAGPDGVVAVTKRRRVAVPELAVTVVLLSVARWLPWRLAVVMVRCRCVEEDGGGCCILPARMVGARGSFAFLLLKLTVVMGDGAAVAFVCEEDGGAGTWCSFTIWLRFYFGPRQKWNTMAVVHLEPRHKRNSMASGNNRGQKECLLASSQYVSVLDPRQNEENNRDKKYLVH</sequence>
<dbReference type="EMBL" id="CP039346">
    <property type="protein sequence ID" value="QCD81270.1"/>
    <property type="molecule type" value="Genomic_DNA"/>
</dbReference>
<evidence type="ECO:0000256" key="1">
    <source>
        <dbReference type="SAM" id="Phobius"/>
    </source>
</evidence>
<dbReference type="Proteomes" id="UP000501690">
    <property type="component" value="Linkage Group LG2"/>
</dbReference>
<keyword evidence="1" id="KW-0812">Transmembrane</keyword>
<gene>
    <name evidence="2" type="ORF">DEO72_LG2g1595</name>
</gene>